<name>A0ABX2JTJ2_9MYCO</name>
<proteinExistence type="predicted"/>
<protein>
    <submittedName>
        <fullName evidence="1">Uncharacterized protein</fullName>
    </submittedName>
</protein>
<comment type="caution">
    <text evidence="1">The sequence shown here is derived from an EMBL/GenBank/DDBJ whole genome shotgun (WGS) entry which is preliminary data.</text>
</comment>
<dbReference type="Proteomes" id="UP000708347">
    <property type="component" value="Unassembled WGS sequence"/>
</dbReference>
<organism evidence="1 2">
    <name type="scientific">Mycolicibacterium sphagni</name>
    <dbReference type="NCBI Taxonomy" id="1786"/>
    <lineage>
        <taxon>Bacteria</taxon>
        <taxon>Bacillati</taxon>
        <taxon>Actinomycetota</taxon>
        <taxon>Actinomycetes</taxon>
        <taxon>Mycobacteriales</taxon>
        <taxon>Mycobacteriaceae</taxon>
        <taxon>Mycolicibacterium</taxon>
    </lineage>
</organism>
<keyword evidence="2" id="KW-1185">Reference proteome</keyword>
<sequence length="132" mass="14456">MSIVRVNFLPEFYLGDDAVLLTLDGSGVDKINAAVVEARNNRSSRVLHDGVVQEFYIEPGAATVDLSPARVVWRLDDAKAAEIADDLVSLSTPRGDGRTAGHFYVDMTSPAETLVISRDEYTDVVYPWVSPE</sequence>
<dbReference type="EMBL" id="VBSB01000007">
    <property type="protein sequence ID" value="NTY60097.1"/>
    <property type="molecule type" value="Genomic_DNA"/>
</dbReference>
<dbReference type="RefSeq" id="WP_174397957.1">
    <property type="nucleotide sequence ID" value="NZ_VBSB01000007.1"/>
</dbReference>
<accession>A0ABX2JTJ2</accession>
<reference evidence="1 2" key="1">
    <citation type="submission" date="2019-05" db="EMBL/GenBank/DDBJ databases">
        <title>Mycolicibacterium sphagni ENV482 genome assembly.</title>
        <authorList>
            <person name="Chen W."/>
            <person name="Faulkner N.W."/>
            <person name="Hyman M.R."/>
        </authorList>
    </citation>
    <scope>NUCLEOTIDE SEQUENCE [LARGE SCALE GENOMIC DNA]</scope>
    <source>
        <strain evidence="1 2">ENV482</strain>
    </source>
</reference>
<evidence type="ECO:0000313" key="1">
    <source>
        <dbReference type="EMBL" id="NTY60097.1"/>
    </source>
</evidence>
<gene>
    <name evidence="1" type="ORF">FEG63_11125</name>
</gene>
<evidence type="ECO:0000313" key="2">
    <source>
        <dbReference type="Proteomes" id="UP000708347"/>
    </source>
</evidence>